<dbReference type="Gene3D" id="1.25.40.10">
    <property type="entry name" value="Tetratricopeptide repeat domain"/>
    <property type="match status" value="1"/>
</dbReference>
<evidence type="ECO:0000256" key="1">
    <source>
        <dbReference type="SAM" id="MobiDB-lite"/>
    </source>
</evidence>
<accession>A0A9P6CV79</accession>
<reference evidence="2" key="1">
    <citation type="submission" date="2020-11" db="EMBL/GenBank/DDBJ databases">
        <authorList>
            <consortium name="DOE Joint Genome Institute"/>
            <person name="Ahrendt S."/>
            <person name="Riley R."/>
            <person name="Andreopoulos W."/>
            <person name="Labutti K."/>
            <person name="Pangilinan J."/>
            <person name="Ruiz-Duenas F.J."/>
            <person name="Barrasa J.M."/>
            <person name="Sanchez-Garcia M."/>
            <person name="Camarero S."/>
            <person name="Miyauchi S."/>
            <person name="Serrano A."/>
            <person name="Linde D."/>
            <person name="Babiker R."/>
            <person name="Drula E."/>
            <person name="Ayuso-Fernandez I."/>
            <person name="Pacheco R."/>
            <person name="Padilla G."/>
            <person name="Ferreira P."/>
            <person name="Barriuso J."/>
            <person name="Kellner H."/>
            <person name="Castanera R."/>
            <person name="Alfaro M."/>
            <person name="Ramirez L."/>
            <person name="Pisabarro A.G."/>
            <person name="Kuo A."/>
            <person name="Tritt A."/>
            <person name="Lipzen A."/>
            <person name="He G."/>
            <person name="Yan M."/>
            <person name="Ng V."/>
            <person name="Cullen D."/>
            <person name="Martin F."/>
            <person name="Rosso M.-N."/>
            <person name="Henrissat B."/>
            <person name="Hibbett D."/>
            <person name="Martinez A.T."/>
            <person name="Grigoriev I.V."/>
        </authorList>
    </citation>
    <scope>NUCLEOTIDE SEQUENCE</scope>
    <source>
        <strain evidence="2">CIRM-BRFM 674</strain>
    </source>
</reference>
<evidence type="ECO:0000313" key="2">
    <source>
        <dbReference type="EMBL" id="KAF9473904.1"/>
    </source>
</evidence>
<feature type="compositionally biased region" description="Low complexity" evidence="1">
    <location>
        <begin position="25"/>
        <end position="51"/>
    </location>
</feature>
<dbReference type="AlphaFoldDB" id="A0A9P6CV79"/>
<gene>
    <name evidence="2" type="ORF">BDN70DRAFT_937065</name>
</gene>
<evidence type="ECO:0000313" key="3">
    <source>
        <dbReference type="Proteomes" id="UP000807469"/>
    </source>
</evidence>
<proteinExistence type="predicted"/>
<dbReference type="SUPFAM" id="SSF48452">
    <property type="entry name" value="TPR-like"/>
    <property type="match status" value="1"/>
</dbReference>
<protein>
    <submittedName>
        <fullName evidence="2">Uncharacterized protein</fullName>
    </submittedName>
</protein>
<comment type="caution">
    <text evidence="2">The sequence shown here is derived from an EMBL/GenBank/DDBJ whole genome shotgun (WGS) entry which is preliminary data.</text>
</comment>
<dbReference type="EMBL" id="MU155408">
    <property type="protein sequence ID" value="KAF9473904.1"/>
    <property type="molecule type" value="Genomic_DNA"/>
</dbReference>
<dbReference type="InterPro" id="IPR011990">
    <property type="entry name" value="TPR-like_helical_dom_sf"/>
</dbReference>
<dbReference type="Proteomes" id="UP000807469">
    <property type="component" value="Unassembled WGS sequence"/>
</dbReference>
<organism evidence="2 3">
    <name type="scientific">Pholiota conissans</name>
    <dbReference type="NCBI Taxonomy" id="109636"/>
    <lineage>
        <taxon>Eukaryota</taxon>
        <taxon>Fungi</taxon>
        <taxon>Dikarya</taxon>
        <taxon>Basidiomycota</taxon>
        <taxon>Agaricomycotina</taxon>
        <taxon>Agaricomycetes</taxon>
        <taxon>Agaricomycetidae</taxon>
        <taxon>Agaricales</taxon>
        <taxon>Agaricineae</taxon>
        <taxon>Strophariaceae</taxon>
        <taxon>Pholiota</taxon>
    </lineage>
</organism>
<name>A0A9P6CV79_9AGAR</name>
<keyword evidence="3" id="KW-1185">Reference proteome</keyword>
<feature type="region of interest" description="Disordered" evidence="1">
    <location>
        <begin position="24"/>
        <end position="61"/>
    </location>
</feature>
<sequence>MEPSAPSTIRGVIDSLRSSVLQNDTATASASQKITASSSSSSSQNAEASSSKGKGKAVEPALPVNEDQLKVLMDMMKMMPPKVSTFFKIPDGIGPRWQDFFQRVTLFFEIDSNSDPDALPALEARKNLMDAQNLSELEMYMNASHFKKQGDAEVDEDIFKAKIWFTRSVMTFPLPHACAAMMFYAYKSNEFALAEKYGTKALRMDLLTDSWSIGQVYYMRAHARYRMGQMQRAKEDIILSKHYDPLNADADALLGEIDKLRDVLRHPELVKAWVREQPQFEPELSVGEEFRKLEEISFIYARFTPEQLERVKTDDEKYCPVF</sequence>